<comment type="caution">
    <text evidence="1">The sequence shown here is derived from an EMBL/GenBank/DDBJ whole genome shotgun (WGS) entry which is preliminary data.</text>
</comment>
<gene>
    <name evidence="1" type="ORF">DPEC_G00053910</name>
</gene>
<dbReference type="Proteomes" id="UP001157502">
    <property type="component" value="Chromosome 5"/>
</dbReference>
<sequence>MSTGVISQPQTDANTNQGPRMNCPMYNCQRLYTDADSLGKHIQEHQHHMPTQSLPGKGFLCSSIGCQGSFPSMQQLMEHMRQHYKPNTYFLCESCRSRLRSYRALLKHLHTCAKVAKSKAKAGQVAEVKSDPDGAVPMATEPSGTNHEPPQEPMESESPHPADHRFSQVQRPLEEESRLTGASECQMELSTCQLLVKYSHLYQVSGILTSWSSYCGSSISGQSFNSRILWKHTRGRYSCVQCGYSTTNRKEMTAHIKGQHQSPAMAKATNNTGRHAANAIVKPLWMDPMYMWLCLVVFN</sequence>
<name>A0ACC2H5H3_DALPE</name>
<protein>
    <submittedName>
        <fullName evidence="1">Uncharacterized protein</fullName>
    </submittedName>
</protein>
<organism evidence="1 2">
    <name type="scientific">Dallia pectoralis</name>
    <name type="common">Alaska blackfish</name>
    <dbReference type="NCBI Taxonomy" id="75939"/>
    <lineage>
        <taxon>Eukaryota</taxon>
        <taxon>Metazoa</taxon>
        <taxon>Chordata</taxon>
        <taxon>Craniata</taxon>
        <taxon>Vertebrata</taxon>
        <taxon>Euteleostomi</taxon>
        <taxon>Actinopterygii</taxon>
        <taxon>Neopterygii</taxon>
        <taxon>Teleostei</taxon>
        <taxon>Protacanthopterygii</taxon>
        <taxon>Esociformes</taxon>
        <taxon>Umbridae</taxon>
        <taxon>Dallia</taxon>
    </lineage>
</organism>
<evidence type="ECO:0000313" key="1">
    <source>
        <dbReference type="EMBL" id="KAJ8011025.1"/>
    </source>
</evidence>
<accession>A0ACC2H5H3</accession>
<keyword evidence="2" id="KW-1185">Reference proteome</keyword>
<proteinExistence type="predicted"/>
<evidence type="ECO:0000313" key="2">
    <source>
        <dbReference type="Proteomes" id="UP001157502"/>
    </source>
</evidence>
<reference evidence="1" key="1">
    <citation type="submission" date="2021-05" db="EMBL/GenBank/DDBJ databases">
        <authorList>
            <person name="Pan Q."/>
            <person name="Jouanno E."/>
            <person name="Zahm M."/>
            <person name="Klopp C."/>
            <person name="Cabau C."/>
            <person name="Louis A."/>
            <person name="Berthelot C."/>
            <person name="Parey E."/>
            <person name="Roest Crollius H."/>
            <person name="Montfort J."/>
            <person name="Robinson-Rechavi M."/>
            <person name="Bouchez O."/>
            <person name="Lampietro C."/>
            <person name="Lopez Roques C."/>
            <person name="Donnadieu C."/>
            <person name="Postlethwait J."/>
            <person name="Bobe J."/>
            <person name="Dillon D."/>
            <person name="Chandos A."/>
            <person name="von Hippel F."/>
            <person name="Guiguen Y."/>
        </authorList>
    </citation>
    <scope>NUCLEOTIDE SEQUENCE</scope>
    <source>
        <strain evidence="1">YG-Jan2019</strain>
    </source>
</reference>
<dbReference type="EMBL" id="CM055732">
    <property type="protein sequence ID" value="KAJ8011025.1"/>
    <property type="molecule type" value="Genomic_DNA"/>
</dbReference>